<accession>A0AAD9QEX5</accession>
<evidence type="ECO:0000256" key="9">
    <source>
        <dbReference type="ARBA" id="ARBA00023136"/>
    </source>
</evidence>
<dbReference type="InterPro" id="IPR014371">
    <property type="entry name" value="Oat_ACAT_DAG_ARE"/>
</dbReference>
<feature type="transmembrane region" description="Helical" evidence="12">
    <location>
        <begin position="301"/>
        <end position="322"/>
    </location>
</feature>
<dbReference type="EMBL" id="JARQWQ010000039">
    <property type="protein sequence ID" value="KAK2559686.1"/>
    <property type="molecule type" value="Genomic_DNA"/>
</dbReference>
<feature type="transmembrane region" description="Helical" evidence="12">
    <location>
        <begin position="179"/>
        <end position="197"/>
    </location>
</feature>
<dbReference type="EC" id="2.3.1.20" evidence="4"/>
<reference evidence="13" key="2">
    <citation type="journal article" date="2023" name="Science">
        <title>Genomic signatures of disease resistance in endangered staghorn corals.</title>
        <authorList>
            <person name="Vollmer S.V."/>
            <person name="Selwyn J.D."/>
            <person name="Despard B.A."/>
            <person name="Roesel C.L."/>
        </authorList>
    </citation>
    <scope>NUCLEOTIDE SEQUENCE</scope>
    <source>
        <strain evidence="13">K2</strain>
    </source>
</reference>
<comment type="subcellular location">
    <subcellularLocation>
        <location evidence="1">Endoplasmic reticulum membrane</location>
        <topology evidence="1">Multi-pass membrane protein</topology>
    </subcellularLocation>
</comment>
<evidence type="ECO:0000256" key="2">
    <source>
        <dbReference type="ARBA" id="ARBA00005189"/>
    </source>
</evidence>
<comment type="similarity">
    <text evidence="3">Belongs to the membrane-bound acyltransferase family. Sterol o-acyltransferase subfamily.</text>
</comment>
<keyword evidence="5" id="KW-0808">Transferase</keyword>
<evidence type="ECO:0000256" key="6">
    <source>
        <dbReference type="ARBA" id="ARBA00022692"/>
    </source>
</evidence>
<dbReference type="Pfam" id="PF03062">
    <property type="entry name" value="MBOAT"/>
    <property type="match status" value="1"/>
</dbReference>
<dbReference type="GO" id="GO:0019432">
    <property type="term" value="P:triglyceride biosynthetic process"/>
    <property type="evidence" value="ECO:0007669"/>
    <property type="project" value="TreeGrafter"/>
</dbReference>
<evidence type="ECO:0000256" key="3">
    <source>
        <dbReference type="ARBA" id="ARBA00009010"/>
    </source>
</evidence>
<comment type="pathway">
    <text evidence="2">Lipid metabolism.</text>
</comment>
<dbReference type="AlphaFoldDB" id="A0AAD9QEX5"/>
<evidence type="ECO:0000313" key="14">
    <source>
        <dbReference type="Proteomes" id="UP001249851"/>
    </source>
</evidence>
<reference evidence="13" key="1">
    <citation type="journal article" date="2023" name="G3 (Bethesda)">
        <title>Whole genome assembly and annotation of the endangered Caribbean coral Acropora cervicornis.</title>
        <authorList>
            <person name="Selwyn J.D."/>
            <person name="Vollmer S.V."/>
        </authorList>
    </citation>
    <scope>NUCLEOTIDE SEQUENCE</scope>
    <source>
        <strain evidence="13">K2</strain>
    </source>
</reference>
<evidence type="ECO:0000256" key="7">
    <source>
        <dbReference type="ARBA" id="ARBA00022824"/>
    </source>
</evidence>
<keyword evidence="10" id="KW-0012">Acyltransferase</keyword>
<feature type="active site" evidence="11">
    <location>
        <position position="262"/>
    </location>
</feature>
<keyword evidence="8 12" id="KW-1133">Transmembrane helix</keyword>
<evidence type="ECO:0000256" key="10">
    <source>
        <dbReference type="ARBA" id="ARBA00023315"/>
    </source>
</evidence>
<evidence type="ECO:0000256" key="12">
    <source>
        <dbReference type="SAM" id="Phobius"/>
    </source>
</evidence>
<dbReference type="GO" id="GO:0005789">
    <property type="term" value="C:endoplasmic reticulum membrane"/>
    <property type="evidence" value="ECO:0007669"/>
    <property type="project" value="UniProtKB-SubCell"/>
</dbReference>
<proteinExistence type="inferred from homology"/>
<protein>
    <recommendedName>
        <fullName evidence="4">diacylglycerol O-acyltransferase</fullName>
        <ecNumber evidence="4">2.3.1.20</ecNumber>
    </recommendedName>
</protein>
<organism evidence="13 14">
    <name type="scientific">Acropora cervicornis</name>
    <name type="common">Staghorn coral</name>
    <dbReference type="NCBI Taxonomy" id="6130"/>
    <lineage>
        <taxon>Eukaryota</taxon>
        <taxon>Metazoa</taxon>
        <taxon>Cnidaria</taxon>
        <taxon>Anthozoa</taxon>
        <taxon>Hexacorallia</taxon>
        <taxon>Scleractinia</taxon>
        <taxon>Astrocoeniina</taxon>
        <taxon>Acroporidae</taxon>
        <taxon>Acropora</taxon>
    </lineage>
</organism>
<keyword evidence="6 12" id="KW-0812">Transmembrane</keyword>
<evidence type="ECO:0000256" key="11">
    <source>
        <dbReference type="PIRSR" id="PIRSR000439-1"/>
    </source>
</evidence>
<dbReference type="PANTHER" id="PTHR10408">
    <property type="entry name" value="STEROL O-ACYLTRANSFERASE"/>
    <property type="match status" value="1"/>
</dbReference>
<evidence type="ECO:0000256" key="1">
    <source>
        <dbReference type="ARBA" id="ARBA00004477"/>
    </source>
</evidence>
<feature type="transmembrane region" description="Helical" evidence="12">
    <location>
        <begin position="250"/>
        <end position="268"/>
    </location>
</feature>
<dbReference type="PANTHER" id="PTHR10408:SF7">
    <property type="entry name" value="DIACYLGLYCEROL O-ACYLTRANSFERASE 1"/>
    <property type="match status" value="1"/>
</dbReference>
<dbReference type="GO" id="GO:0004144">
    <property type="term" value="F:diacylglycerol O-acyltransferase activity"/>
    <property type="evidence" value="ECO:0007669"/>
    <property type="project" value="UniProtKB-EC"/>
</dbReference>
<keyword evidence="14" id="KW-1185">Reference proteome</keyword>
<dbReference type="Proteomes" id="UP001249851">
    <property type="component" value="Unassembled WGS sequence"/>
</dbReference>
<dbReference type="PIRSF" id="PIRSF000439">
    <property type="entry name" value="Oat_ACAT_DAG_ARE"/>
    <property type="match status" value="1"/>
</dbReference>
<keyword evidence="9 12" id="KW-0472">Membrane</keyword>
<gene>
    <name evidence="13" type="ORF">P5673_017774</name>
</gene>
<evidence type="ECO:0000256" key="5">
    <source>
        <dbReference type="ARBA" id="ARBA00022679"/>
    </source>
</evidence>
<evidence type="ECO:0000313" key="13">
    <source>
        <dbReference type="EMBL" id="KAK2559686.1"/>
    </source>
</evidence>
<name>A0AAD9QEX5_ACRCE</name>
<keyword evidence="7" id="KW-0256">Endoplasmic reticulum</keyword>
<comment type="caution">
    <text evidence="13">The sequence shown here is derived from an EMBL/GenBank/DDBJ whole genome shotgun (WGS) entry which is preliminary data.</text>
</comment>
<evidence type="ECO:0000256" key="4">
    <source>
        <dbReference type="ARBA" id="ARBA00013244"/>
    </source>
</evidence>
<dbReference type="InterPro" id="IPR004299">
    <property type="entry name" value="MBOAT_fam"/>
</dbReference>
<evidence type="ECO:0000256" key="8">
    <source>
        <dbReference type="ARBA" id="ARBA00022989"/>
    </source>
</evidence>
<sequence>MSSPTLRRTSVSNFKKVEKNSETGSKRTVGDISWEPVHKTEESLLTSTSGFENYRGIVNLSLILLYYYSPVADIQTLSFIRILSFKCVYSVDIHGRKAFVFGVAGKSDKNDFVTKSAENQVIYPYNLTQKGRCFLLGIIIGAVQQWIIPTVNNSVKTLRDMDLARGLERLMKLAIPNHLIWLLSFYAFFHSGLNIVAELLKFGDRTFYRDWWNSPNVAYFWQNWNIPVHRWARRHLYLPMLKSGYSSRQAQVAVFLLSAFFHEFLVSVPLRLFRCWAFLAMLAQVPLHLLVKRVLGKYPNYSNMVVWLSIIIGQPLAIFCYVHDYYVSSQRDDCPCASENA</sequence>